<dbReference type="GeneID" id="78275074"/>
<organism evidence="2 3">
    <name type="scientific">Dubosiella newyorkensis</name>
    <dbReference type="NCBI Taxonomy" id="1862672"/>
    <lineage>
        <taxon>Bacteria</taxon>
        <taxon>Bacillati</taxon>
        <taxon>Bacillota</taxon>
        <taxon>Erysipelotrichia</taxon>
        <taxon>Erysipelotrichales</taxon>
        <taxon>Erysipelotrichaceae</taxon>
        <taxon>Dubosiella</taxon>
    </lineage>
</organism>
<dbReference type="RefSeq" id="WP_076340957.1">
    <property type="nucleotide sequence ID" value="NZ_CAPDDE010000037.1"/>
</dbReference>
<gene>
    <name evidence="2" type="ORF">BO225_03810</name>
</gene>
<evidence type="ECO:0000259" key="1">
    <source>
        <dbReference type="Pfam" id="PF01323"/>
    </source>
</evidence>
<dbReference type="PANTHER" id="PTHR13887">
    <property type="entry name" value="GLUTATHIONE S-TRANSFERASE KAPPA"/>
    <property type="match status" value="1"/>
</dbReference>
<accession>A0A1U7NNV7</accession>
<dbReference type="SUPFAM" id="SSF52833">
    <property type="entry name" value="Thioredoxin-like"/>
    <property type="match status" value="1"/>
</dbReference>
<proteinExistence type="predicted"/>
<dbReference type="OrthoDB" id="9799122at2"/>
<feature type="domain" description="DSBA-like thioredoxin" evidence="1">
    <location>
        <begin position="3"/>
        <end position="203"/>
    </location>
</feature>
<dbReference type="InterPro" id="IPR001853">
    <property type="entry name" value="DSBA-like_thioredoxin_dom"/>
</dbReference>
<comment type="caution">
    <text evidence="2">The sequence shown here is derived from an EMBL/GenBank/DDBJ whole genome shotgun (WGS) entry which is preliminary data.</text>
</comment>
<dbReference type="CDD" id="cd03024">
    <property type="entry name" value="DsbA_FrnE"/>
    <property type="match status" value="1"/>
</dbReference>
<dbReference type="PANTHER" id="PTHR13887:SF41">
    <property type="entry name" value="THIOREDOXIN SUPERFAMILY PROTEIN"/>
    <property type="match status" value="1"/>
</dbReference>
<keyword evidence="3" id="KW-1185">Reference proteome</keyword>
<dbReference type="EMBL" id="MPKA01000055">
    <property type="protein sequence ID" value="OLU47033.1"/>
    <property type="molecule type" value="Genomic_DNA"/>
</dbReference>
<dbReference type="Gene3D" id="3.40.30.10">
    <property type="entry name" value="Glutaredoxin"/>
    <property type="match status" value="1"/>
</dbReference>
<dbReference type="STRING" id="1862672.BO225_03810"/>
<sequence length="222" mass="26091">MKIKYWADFECPYCFISETNLYEAVHELGMEDDVEIEMKAYELDPKASKHYTLSIQEKFEKEEGMSPAEAQQRFHQIHRYAEDADLHFDFTKMRYTNDFDAHRLYKYACEQGVEDKIRPLLFEAYFIENKELANRETLYEVARKAGLNHHKVEEMLDSEAYKDDVRKDESQAEILEIESVPYFMIGEQIVPGYRDKKQFKEILKNNTESGKTGASCSPKSCG</sequence>
<dbReference type="AlphaFoldDB" id="A0A1U7NNV7"/>
<dbReference type="InterPro" id="IPR036249">
    <property type="entry name" value="Thioredoxin-like_sf"/>
</dbReference>
<reference evidence="2 3" key="1">
    <citation type="submission" date="2016-11" db="EMBL/GenBank/DDBJ databases">
        <title>Description of two novel members of the family Erysipelotrichaceae: Ileibacterium lipovorans gen. nov., sp. nov. and Dubosiella newyorkensis, gen. nov., sp. nov.</title>
        <authorList>
            <person name="Cox L.M."/>
            <person name="Sohn J."/>
            <person name="Tyrrell K.L."/>
            <person name="Citron D.M."/>
            <person name="Lawson P.A."/>
            <person name="Patel N.B."/>
            <person name="Iizumi T."/>
            <person name="Perez-Perez G.I."/>
            <person name="Goldstein E.J."/>
            <person name="Blaser M.J."/>
        </authorList>
    </citation>
    <scope>NUCLEOTIDE SEQUENCE [LARGE SCALE GENOMIC DNA]</scope>
    <source>
        <strain evidence="2 3">NYU-BL-A4</strain>
    </source>
</reference>
<name>A0A1U7NNV7_9FIRM</name>
<dbReference type="GO" id="GO:0016491">
    <property type="term" value="F:oxidoreductase activity"/>
    <property type="evidence" value="ECO:0007669"/>
    <property type="project" value="InterPro"/>
</dbReference>
<evidence type="ECO:0000313" key="3">
    <source>
        <dbReference type="Proteomes" id="UP000186705"/>
    </source>
</evidence>
<protein>
    <recommendedName>
        <fullName evidence="1">DSBA-like thioredoxin domain-containing protein</fullName>
    </recommendedName>
</protein>
<evidence type="ECO:0000313" key="2">
    <source>
        <dbReference type="EMBL" id="OLU47033.1"/>
    </source>
</evidence>
<dbReference type="Proteomes" id="UP000186705">
    <property type="component" value="Unassembled WGS sequence"/>
</dbReference>
<dbReference type="Pfam" id="PF01323">
    <property type="entry name" value="DSBA"/>
    <property type="match status" value="1"/>
</dbReference>